<dbReference type="Proteomes" id="UP001140091">
    <property type="component" value="Unassembled WGS sequence"/>
</dbReference>
<dbReference type="AlphaFoldDB" id="A0A9W8IWJ7"/>
<protein>
    <submittedName>
        <fullName evidence="1">Uncharacterized protein</fullName>
    </submittedName>
</protein>
<feature type="non-terminal residue" evidence="1">
    <location>
        <position position="67"/>
    </location>
</feature>
<sequence length="67" mass="7529">MADCKATCFQAAHHFISGYCQTLKLNMDSFVNKLADRPTITWLVTEFPGIPYKEPGQVPPLEIFLAL</sequence>
<name>A0A9W8IWJ7_9AGAR</name>
<evidence type="ECO:0000313" key="1">
    <source>
        <dbReference type="EMBL" id="KAJ2922049.1"/>
    </source>
</evidence>
<organism evidence="1 2">
    <name type="scientific">Candolleomyces eurysporus</name>
    <dbReference type="NCBI Taxonomy" id="2828524"/>
    <lineage>
        <taxon>Eukaryota</taxon>
        <taxon>Fungi</taxon>
        <taxon>Dikarya</taxon>
        <taxon>Basidiomycota</taxon>
        <taxon>Agaricomycotina</taxon>
        <taxon>Agaricomycetes</taxon>
        <taxon>Agaricomycetidae</taxon>
        <taxon>Agaricales</taxon>
        <taxon>Agaricineae</taxon>
        <taxon>Psathyrellaceae</taxon>
        <taxon>Candolleomyces</taxon>
    </lineage>
</organism>
<keyword evidence="2" id="KW-1185">Reference proteome</keyword>
<proteinExistence type="predicted"/>
<gene>
    <name evidence="1" type="ORF">H1R20_g15040</name>
</gene>
<accession>A0A9W8IWJ7</accession>
<dbReference type="EMBL" id="JANBPK010001519">
    <property type="protein sequence ID" value="KAJ2922049.1"/>
    <property type="molecule type" value="Genomic_DNA"/>
</dbReference>
<comment type="caution">
    <text evidence="1">The sequence shown here is derived from an EMBL/GenBank/DDBJ whole genome shotgun (WGS) entry which is preliminary data.</text>
</comment>
<reference evidence="1" key="1">
    <citation type="submission" date="2022-06" db="EMBL/GenBank/DDBJ databases">
        <title>Genome Sequence of Candolleomyces eurysporus.</title>
        <authorList>
            <person name="Buettner E."/>
        </authorList>
    </citation>
    <scope>NUCLEOTIDE SEQUENCE</scope>
    <source>
        <strain evidence="1">VTCC 930004</strain>
    </source>
</reference>
<evidence type="ECO:0000313" key="2">
    <source>
        <dbReference type="Proteomes" id="UP001140091"/>
    </source>
</evidence>